<dbReference type="InterPro" id="IPR051534">
    <property type="entry name" value="CBASS_pafABC_assoc_protein"/>
</dbReference>
<dbReference type="Proteomes" id="UP000034491">
    <property type="component" value="Unassembled WGS sequence"/>
</dbReference>
<sequence>MLVDISQQQKERLFFVEFRLYFYGELKRSDLIDRFGIKEAAATRDISQYKALRPENIEYNSRNKIYEIGYSFIPVFEHNSLQVLSGLSKGLGDDYPGVGRSLITCETPIQLNQPKVDTIAVISRAIHNNELVEVNYCSHSSGKSRRVIAPFALVDNGFRWHIRAFDRKRGRFTDFVLTRITKPKLVEGVVEEAELKEQDIQWNRIVQLEIVPHPNLKYPDTTTLDFGMENGVLSVNLRAAVAGYALQRWNVDCSEGHILDHRQHHLWLRNRAALYGVESVDLAPGYNS</sequence>
<dbReference type="InterPro" id="IPR026881">
    <property type="entry name" value="WYL_dom"/>
</dbReference>
<reference evidence="4 5" key="1">
    <citation type="submission" date="2015-03" db="EMBL/GenBank/DDBJ databases">
        <title>Genome sequence of Kiloniella sp. P1-1, isolated from the gut microflora of Pacific white shrimp, Penaeus vannamei.</title>
        <authorList>
            <person name="Shao Z."/>
            <person name="Wang L."/>
            <person name="Li X."/>
        </authorList>
    </citation>
    <scope>NUCLEOTIDE SEQUENCE [LARGE SCALE GENOMIC DNA]</scope>
    <source>
        <strain evidence="4 5">P1-1</strain>
    </source>
</reference>
<gene>
    <name evidence="4" type="ORF">WH95_13535</name>
</gene>
<dbReference type="RefSeq" id="WP_046508374.1">
    <property type="nucleotide sequence ID" value="NZ_LANI01000020.1"/>
</dbReference>
<evidence type="ECO:0000313" key="5">
    <source>
        <dbReference type="Proteomes" id="UP000034491"/>
    </source>
</evidence>
<dbReference type="PATRIC" id="fig|1549748.8.peg.1435"/>
<evidence type="ECO:0000259" key="3">
    <source>
        <dbReference type="Pfam" id="PF26109"/>
    </source>
</evidence>
<protein>
    <submittedName>
        <fullName evidence="4">Uncharacterized protein</fullName>
    </submittedName>
</protein>
<feature type="domain" description="DNA-binding transcriptional repressor CapW C-terminal dimerisation" evidence="2">
    <location>
        <begin position="205"/>
        <end position="273"/>
    </location>
</feature>
<dbReference type="PANTHER" id="PTHR34580:SF1">
    <property type="entry name" value="PROTEIN PAFC"/>
    <property type="match status" value="1"/>
</dbReference>
<organism evidence="4 5">
    <name type="scientific">Kiloniella litopenaei</name>
    <dbReference type="NCBI Taxonomy" id="1549748"/>
    <lineage>
        <taxon>Bacteria</taxon>
        <taxon>Pseudomonadati</taxon>
        <taxon>Pseudomonadota</taxon>
        <taxon>Alphaproteobacteria</taxon>
        <taxon>Rhodospirillales</taxon>
        <taxon>Kiloniellaceae</taxon>
        <taxon>Kiloniella</taxon>
    </lineage>
</organism>
<dbReference type="EMBL" id="LANI01000020">
    <property type="protein sequence ID" value="KKJ76346.1"/>
    <property type="molecule type" value="Genomic_DNA"/>
</dbReference>
<evidence type="ECO:0000259" key="2">
    <source>
        <dbReference type="Pfam" id="PF26107"/>
    </source>
</evidence>
<dbReference type="STRING" id="1549748.WH95_13535"/>
<dbReference type="Pfam" id="PF26109">
    <property type="entry name" value="WHD_BrxR"/>
    <property type="match status" value="1"/>
</dbReference>
<name>A0A0M2R3V8_9PROT</name>
<comment type="caution">
    <text evidence="4">The sequence shown here is derived from an EMBL/GenBank/DDBJ whole genome shotgun (WGS) entry which is preliminary data.</text>
</comment>
<evidence type="ECO:0000259" key="1">
    <source>
        <dbReference type="Pfam" id="PF13280"/>
    </source>
</evidence>
<evidence type="ECO:0000313" key="4">
    <source>
        <dbReference type="EMBL" id="KKJ76346.1"/>
    </source>
</evidence>
<keyword evidence="5" id="KW-1185">Reference proteome</keyword>
<dbReference type="Pfam" id="PF13280">
    <property type="entry name" value="WYL"/>
    <property type="match status" value="1"/>
</dbReference>
<dbReference type="AlphaFoldDB" id="A0A0M2R3V8"/>
<dbReference type="PROSITE" id="PS52050">
    <property type="entry name" value="WYL"/>
    <property type="match status" value="1"/>
</dbReference>
<accession>A0A0M2R3V8</accession>
<dbReference type="PIRSF" id="PIRSF015558">
    <property type="entry name" value="Txn_reg_DeoR_prd"/>
    <property type="match status" value="1"/>
</dbReference>
<feature type="domain" description="WYL" evidence="1">
    <location>
        <begin position="118"/>
        <end position="184"/>
    </location>
</feature>
<dbReference type="InterPro" id="IPR016634">
    <property type="entry name" value="CapW-like"/>
</dbReference>
<dbReference type="PANTHER" id="PTHR34580">
    <property type="match status" value="1"/>
</dbReference>
<feature type="domain" description="DNA-binding transcriptional repressor CapW winged helix-turn-helix" evidence="3">
    <location>
        <begin position="9"/>
        <end position="81"/>
    </location>
</feature>
<dbReference type="InterPro" id="IPR059020">
    <property type="entry name" value="CapW_CTD"/>
</dbReference>
<dbReference type="InterPro" id="IPR059019">
    <property type="entry name" value="WHD_CapW"/>
</dbReference>
<dbReference type="OrthoDB" id="6400324at2"/>
<proteinExistence type="predicted"/>
<dbReference type="Pfam" id="PF26107">
    <property type="entry name" value="BrxR_CTD"/>
    <property type="match status" value="1"/>
</dbReference>